<evidence type="ECO:0000313" key="3">
    <source>
        <dbReference type="Proteomes" id="UP000279562"/>
    </source>
</evidence>
<name>A0A3P2ACS3_9BACE</name>
<keyword evidence="1" id="KW-0472">Membrane</keyword>
<protein>
    <recommendedName>
        <fullName evidence="4">Transmembrane protein</fullName>
    </recommendedName>
</protein>
<comment type="caution">
    <text evidence="2">The sequence shown here is derived from an EMBL/GenBank/DDBJ whole genome shotgun (WGS) entry which is preliminary data.</text>
</comment>
<dbReference type="AlphaFoldDB" id="A0A3P2ACS3"/>
<reference evidence="2 3" key="1">
    <citation type="submission" date="2018-11" db="EMBL/GenBank/DDBJ databases">
        <title>Genomes From Bacteria Associated with the Canine Oral Cavity: a Test Case for Automated Genome-Based Taxonomic Assignment.</title>
        <authorList>
            <person name="Coil D.A."/>
            <person name="Jospin G."/>
            <person name="Darling A.E."/>
            <person name="Wallis C."/>
            <person name="Davis I.J."/>
            <person name="Harris S."/>
            <person name="Eisen J.A."/>
            <person name="Holcombe L.J."/>
            <person name="O'Flynn C."/>
        </authorList>
    </citation>
    <scope>NUCLEOTIDE SEQUENCE [LARGE SCALE GENOMIC DNA]</scope>
    <source>
        <strain evidence="2 3">OH1047_COT-310</strain>
    </source>
</reference>
<gene>
    <name evidence="2" type="ORF">EII33_05975</name>
</gene>
<keyword evidence="3" id="KW-1185">Reference proteome</keyword>
<feature type="transmembrane region" description="Helical" evidence="1">
    <location>
        <begin position="106"/>
        <end position="126"/>
    </location>
</feature>
<keyword evidence="1" id="KW-1133">Transmembrane helix</keyword>
<accession>A0A3P2ACS3</accession>
<evidence type="ECO:0000256" key="1">
    <source>
        <dbReference type="SAM" id="Phobius"/>
    </source>
</evidence>
<dbReference type="Proteomes" id="UP000279562">
    <property type="component" value="Unassembled WGS sequence"/>
</dbReference>
<evidence type="ECO:0000313" key="2">
    <source>
        <dbReference type="EMBL" id="RRD91960.1"/>
    </source>
</evidence>
<proteinExistence type="predicted"/>
<feature type="transmembrane region" description="Helical" evidence="1">
    <location>
        <begin position="34"/>
        <end position="55"/>
    </location>
</feature>
<keyword evidence="1" id="KW-0812">Transmembrane</keyword>
<organism evidence="2 3">
    <name type="scientific">Prevotella heparinolytica</name>
    <dbReference type="NCBI Taxonomy" id="28113"/>
    <lineage>
        <taxon>Bacteria</taxon>
        <taxon>Pseudomonadati</taxon>
        <taxon>Bacteroidota</taxon>
        <taxon>Bacteroidia</taxon>
        <taxon>Bacteroidales</taxon>
        <taxon>Bacteroidaceae</taxon>
        <taxon>Bacteroides</taxon>
    </lineage>
</organism>
<dbReference type="EMBL" id="RQYF01000018">
    <property type="protein sequence ID" value="RRD91960.1"/>
    <property type="molecule type" value="Genomic_DNA"/>
</dbReference>
<dbReference type="RefSeq" id="WP_125238928.1">
    <property type="nucleotide sequence ID" value="NZ_RQYF01000018.1"/>
</dbReference>
<sequence length="131" mass="15614">MIPFILLCTCLPLWTLAFVLLVQRFPKDKKRWLSWISLLLLLFLPVLFFPFSAYADKREAIRMGDYTLEARQEFRLRIWICVCSYMAELIIGFLLKYIGVELYGELAVSCVNIFLFLLILTCWDLFRPLRY</sequence>
<feature type="transmembrane region" description="Helical" evidence="1">
    <location>
        <begin position="76"/>
        <end position="100"/>
    </location>
</feature>
<evidence type="ECO:0008006" key="4">
    <source>
        <dbReference type="Google" id="ProtNLM"/>
    </source>
</evidence>